<evidence type="ECO:0000259" key="1">
    <source>
        <dbReference type="PROSITE" id="PS50075"/>
    </source>
</evidence>
<sequence length="81" mass="9177">MKGRKMKNYIDEAKEIISVSLFIPKEDIDENATIHAIKGLDSLSFETLVLELEKRLGRHVRAVELVKLQSVKDLAALLESK</sequence>
<dbReference type="RefSeq" id="WP_346336032.1">
    <property type="nucleotide sequence ID" value="NZ_JBBYXI010000001.1"/>
</dbReference>
<dbReference type="Proteomes" id="UP001418637">
    <property type="component" value="Unassembled WGS sequence"/>
</dbReference>
<feature type="domain" description="Carrier" evidence="1">
    <location>
        <begin position="4"/>
        <end position="81"/>
    </location>
</feature>
<evidence type="ECO:0000313" key="3">
    <source>
        <dbReference type="Proteomes" id="UP001418637"/>
    </source>
</evidence>
<comment type="caution">
    <text evidence="2">The sequence shown here is derived from an EMBL/GenBank/DDBJ whole genome shotgun (WGS) entry which is preliminary data.</text>
</comment>
<dbReference type="InterPro" id="IPR009081">
    <property type="entry name" value="PP-bd_ACP"/>
</dbReference>
<dbReference type="EMBL" id="JBBYXI010000001">
    <property type="protein sequence ID" value="MEN3930058.1"/>
    <property type="molecule type" value="Genomic_DNA"/>
</dbReference>
<dbReference type="SUPFAM" id="SSF47336">
    <property type="entry name" value="ACP-like"/>
    <property type="match status" value="1"/>
</dbReference>
<dbReference type="InterPro" id="IPR036736">
    <property type="entry name" value="ACP-like_sf"/>
</dbReference>
<proteinExistence type="predicted"/>
<reference evidence="2 3" key="1">
    <citation type="submission" date="2024-04" db="EMBL/GenBank/DDBJ databases">
        <title>A novel species isolated from cricket.</title>
        <authorList>
            <person name="Wang H.-C."/>
        </authorList>
    </citation>
    <scope>NUCLEOTIDE SEQUENCE [LARGE SCALE GENOMIC DNA]</scope>
    <source>
        <strain evidence="2 3">WL0021</strain>
    </source>
</reference>
<evidence type="ECO:0000313" key="2">
    <source>
        <dbReference type="EMBL" id="MEN3930058.1"/>
    </source>
</evidence>
<accession>A0ABV0BGF6</accession>
<keyword evidence="3" id="KW-1185">Reference proteome</keyword>
<organism evidence="2 3">
    <name type="scientific">Hohaiivirga grylli</name>
    <dbReference type="NCBI Taxonomy" id="3133970"/>
    <lineage>
        <taxon>Bacteria</taxon>
        <taxon>Pseudomonadati</taxon>
        <taxon>Pseudomonadota</taxon>
        <taxon>Alphaproteobacteria</taxon>
        <taxon>Hyphomicrobiales</taxon>
        <taxon>Methylobacteriaceae</taxon>
        <taxon>Hohaiivirga</taxon>
    </lineage>
</organism>
<dbReference type="Pfam" id="PF00550">
    <property type="entry name" value="PP-binding"/>
    <property type="match status" value="1"/>
</dbReference>
<protein>
    <submittedName>
        <fullName evidence="2">Acyl carrier protein</fullName>
    </submittedName>
</protein>
<dbReference type="Gene3D" id="1.10.1200.10">
    <property type="entry name" value="ACP-like"/>
    <property type="match status" value="1"/>
</dbReference>
<name>A0ABV0BGF6_9HYPH</name>
<dbReference type="PROSITE" id="PS50075">
    <property type="entry name" value="CARRIER"/>
    <property type="match status" value="1"/>
</dbReference>
<gene>
    <name evidence="2" type="ORF">WJT86_03160</name>
</gene>